<proteinExistence type="predicted"/>
<dbReference type="AlphaFoldDB" id="A0A0R3WMW9"/>
<organism evidence="1">
    <name type="scientific">Hydatigena taeniaeformis</name>
    <name type="common">Feline tapeworm</name>
    <name type="synonym">Taenia taeniaeformis</name>
    <dbReference type="NCBI Taxonomy" id="6205"/>
    <lineage>
        <taxon>Eukaryota</taxon>
        <taxon>Metazoa</taxon>
        <taxon>Spiralia</taxon>
        <taxon>Lophotrochozoa</taxon>
        <taxon>Platyhelminthes</taxon>
        <taxon>Cestoda</taxon>
        <taxon>Eucestoda</taxon>
        <taxon>Cyclophyllidea</taxon>
        <taxon>Taeniidae</taxon>
        <taxon>Hydatigera</taxon>
    </lineage>
</organism>
<accession>A0A0R3WMW9</accession>
<protein>
    <submittedName>
        <fullName evidence="1">Secreted protein</fullName>
    </submittedName>
</protein>
<sequence length="72" mass="7986">LPCLLKQAMTCQRHGEVVPNPSLRIVVTLWKVMQTIWSTMATIVRACPPSLSLPQSRVSSMLPTGRPSCFMC</sequence>
<name>A0A0R3WMW9_HYDTA</name>
<reference evidence="1" key="1">
    <citation type="submission" date="2017-02" db="UniProtKB">
        <authorList>
            <consortium name="WormBaseParasite"/>
        </authorList>
    </citation>
    <scope>IDENTIFICATION</scope>
</reference>
<dbReference type="WBParaSite" id="TTAC_0000210701-mRNA-1">
    <property type="protein sequence ID" value="TTAC_0000210701-mRNA-1"/>
    <property type="gene ID" value="TTAC_0000210701"/>
</dbReference>
<evidence type="ECO:0000313" key="1">
    <source>
        <dbReference type="WBParaSite" id="TTAC_0000210701-mRNA-1"/>
    </source>
</evidence>